<proteinExistence type="predicted"/>
<keyword evidence="2" id="KW-0812">Transmembrane</keyword>
<dbReference type="AlphaFoldDB" id="A0A1I8F065"/>
<accession>A0A1I8F065</accession>
<evidence type="ECO:0000256" key="2">
    <source>
        <dbReference type="SAM" id="Phobius"/>
    </source>
</evidence>
<feature type="region of interest" description="Disordered" evidence="1">
    <location>
        <begin position="135"/>
        <end position="170"/>
    </location>
</feature>
<protein>
    <submittedName>
        <fullName evidence="3">Uncharacterized protein</fullName>
    </submittedName>
</protein>
<organism evidence="3">
    <name type="scientific">Wuchereria bancrofti</name>
    <dbReference type="NCBI Taxonomy" id="6293"/>
    <lineage>
        <taxon>Eukaryota</taxon>
        <taxon>Metazoa</taxon>
        <taxon>Ecdysozoa</taxon>
        <taxon>Nematoda</taxon>
        <taxon>Chromadorea</taxon>
        <taxon>Rhabditida</taxon>
        <taxon>Spirurina</taxon>
        <taxon>Spiruromorpha</taxon>
        <taxon>Filarioidea</taxon>
        <taxon>Onchocercidae</taxon>
        <taxon>Wuchereria</taxon>
    </lineage>
</organism>
<dbReference type="WBParaSite" id="maker-PairedContig_895-snap-gene-0.1-mRNA-1">
    <property type="protein sequence ID" value="maker-PairedContig_895-snap-gene-0.1-mRNA-1"/>
    <property type="gene ID" value="maker-PairedContig_895-snap-gene-0.1"/>
</dbReference>
<reference evidence="3" key="1">
    <citation type="submission" date="2016-11" db="UniProtKB">
        <authorList>
            <consortium name="WormBaseParasite"/>
        </authorList>
    </citation>
    <scope>IDENTIFICATION</scope>
    <source>
        <strain evidence="3">pt0022</strain>
    </source>
</reference>
<evidence type="ECO:0000256" key="1">
    <source>
        <dbReference type="SAM" id="MobiDB-lite"/>
    </source>
</evidence>
<evidence type="ECO:0000313" key="3">
    <source>
        <dbReference type="WBParaSite" id="maker-PairedContig_895-snap-gene-0.1-mRNA-1"/>
    </source>
</evidence>
<keyword evidence="2" id="KW-0472">Membrane</keyword>
<feature type="transmembrane region" description="Helical" evidence="2">
    <location>
        <begin position="26"/>
        <end position="49"/>
    </location>
</feature>
<sequence>MKVECPQAFTWECEELNCCESYHFRVILLFIAIGLFLTALLVAAVWLTYEFRISYRRKRLQEMNQFRNEVEMRNFEETKYLRRMSQNNQNACLLACKKISTLSYYHINLISKCHVSLEKKKRKEYIILIEQSTRNLREKRKEEEEKKEKEAERGGERGKEVIEKLKYHQN</sequence>
<keyword evidence="2" id="KW-1133">Transmembrane helix</keyword>
<name>A0A1I8F065_WUCBA</name>